<evidence type="ECO:0000313" key="2">
    <source>
        <dbReference type="Proteomes" id="UP001217089"/>
    </source>
</evidence>
<accession>A0ABQ9E672</accession>
<reference evidence="1 2" key="1">
    <citation type="submission" date="2022-12" db="EMBL/GenBank/DDBJ databases">
        <title>Chromosome-level genome of Tegillarca granosa.</title>
        <authorList>
            <person name="Kim J."/>
        </authorList>
    </citation>
    <scope>NUCLEOTIDE SEQUENCE [LARGE SCALE GENOMIC DNA]</scope>
    <source>
        <strain evidence="1">Teg-2019</strain>
        <tissue evidence="1">Adductor muscle</tissue>
    </source>
</reference>
<evidence type="ECO:0000313" key="1">
    <source>
        <dbReference type="EMBL" id="KAJ8299372.1"/>
    </source>
</evidence>
<proteinExistence type="predicted"/>
<organism evidence="1 2">
    <name type="scientific">Tegillarca granosa</name>
    <name type="common">Malaysian cockle</name>
    <name type="synonym">Anadara granosa</name>
    <dbReference type="NCBI Taxonomy" id="220873"/>
    <lineage>
        <taxon>Eukaryota</taxon>
        <taxon>Metazoa</taxon>
        <taxon>Spiralia</taxon>
        <taxon>Lophotrochozoa</taxon>
        <taxon>Mollusca</taxon>
        <taxon>Bivalvia</taxon>
        <taxon>Autobranchia</taxon>
        <taxon>Pteriomorphia</taxon>
        <taxon>Arcoida</taxon>
        <taxon>Arcoidea</taxon>
        <taxon>Arcidae</taxon>
        <taxon>Tegillarca</taxon>
    </lineage>
</organism>
<dbReference type="EMBL" id="JARBDR010000921">
    <property type="protein sequence ID" value="KAJ8299372.1"/>
    <property type="molecule type" value="Genomic_DNA"/>
</dbReference>
<name>A0ABQ9E672_TEGGR</name>
<gene>
    <name evidence="1" type="ORF">KUTeg_023432</name>
</gene>
<sequence>MDPGDRCTSLEEFATWRTESLWNFLRRQDHWLELKKKRYDPLTEITDPNETLSSMAIALRGVLPNACIFKGLPADSQVENSTCNPVLKSDVTTEFSCSDYSMLQLAEMFKAHLKSVNGSNIDTTSLTSLLMGYSHTDRNIKSLKYGLTMESQITMRLNILALIGIIIDFRIFGKKGSNTLYMALKEATDGIPV</sequence>
<keyword evidence="2" id="KW-1185">Reference proteome</keyword>
<comment type="caution">
    <text evidence="1">The sequence shown here is derived from an EMBL/GenBank/DDBJ whole genome shotgun (WGS) entry which is preliminary data.</text>
</comment>
<protein>
    <submittedName>
        <fullName evidence="1">Uncharacterized protein</fullName>
    </submittedName>
</protein>
<dbReference type="Proteomes" id="UP001217089">
    <property type="component" value="Unassembled WGS sequence"/>
</dbReference>